<dbReference type="Pfam" id="PF13563">
    <property type="entry name" value="2_5_RNA_ligase2"/>
    <property type="match status" value="1"/>
</dbReference>
<dbReference type="PANTHER" id="PTHR37474">
    <property type="entry name" value="RNA LIGASE/CYCLIC NUCLEOTIDE PHOSPHODIESTERASE"/>
    <property type="match status" value="1"/>
</dbReference>
<dbReference type="AlphaFoldDB" id="A0ABD3QRY5"/>
<comment type="caution">
    <text evidence="2">The sequence shown here is derived from an EMBL/GenBank/DDBJ whole genome shotgun (WGS) entry which is preliminary data.</text>
</comment>
<organism evidence="2 3">
    <name type="scientific">Cyclotella cryptica</name>
    <dbReference type="NCBI Taxonomy" id="29204"/>
    <lineage>
        <taxon>Eukaryota</taxon>
        <taxon>Sar</taxon>
        <taxon>Stramenopiles</taxon>
        <taxon>Ochrophyta</taxon>
        <taxon>Bacillariophyta</taxon>
        <taxon>Coscinodiscophyceae</taxon>
        <taxon>Thalassiosirophycidae</taxon>
        <taxon>Stephanodiscales</taxon>
        <taxon>Stephanodiscaceae</taxon>
        <taxon>Cyclotella</taxon>
    </lineage>
</organism>
<accession>A0ABD3QRY5</accession>
<protein>
    <submittedName>
        <fullName evidence="2">Uncharacterized protein</fullName>
    </submittedName>
</protein>
<sequence length="372" mass="42323">MTPPEKDWFSDGKEAARKLKLDLGIDTRKDVIEGHPESADGVLEKDSRYLALESGRAAARALLEQMNTDNELDEGTVNTSISMSRNEDSTVKKTSDDRDEPSRRDHFDFPSNKSHCMTICMVPPSTAYSAWSQLTSARKACRDPGFYRWPPHVNLLYPFLEPLFHIDGTLERASAEEKKQEVRVQFMNEVTKHLSNAAKQCRPFHVNLDSFGCFGGKSRGVLWADPKSTYSSMESSAEKVDPLIHLQNMLEKEFPMCNDQRKQGSFTPHMTISHYANISDAIEAKDELQSSWEPVSFHVSEVYLLQRTGDDGQFKVAATIPLGPSSIVKIHDPPISFPGMPIVEEEWVRLERMLMKNRRKKSFKGKRRKRVE</sequence>
<evidence type="ECO:0000256" key="1">
    <source>
        <dbReference type="SAM" id="MobiDB-lite"/>
    </source>
</evidence>
<dbReference type="SUPFAM" id="SSF55144">
    <property type="entry name" value="LigT-like"/>
    <property type="match status" value="1"/>
</dbReference>
<dbReference type="PANTHER" id="PTHR37474:SF1">
    <property type="entry name" value="2'-5' RNA LIGASE FAMILY PROTEIN"/>
    <property type="match status" value="1"/>
</dbReference>
<proteinExistence type="predicted"/>
<keyword evidence="3" id="KW-1185">Reference proteome</keyword>
<reference evidence="2 3" key="1">
    <citation type="journal article" date="2020" name="G3 (Bethesda)">
        <title>Improved Reference Genome for Cyclotella cryptica CCMP332, a Model for Cell Wall Morphogenesis, Salinity Adaptation, and Lipid Production in Diatoms (Bacillariophyta).</title>
        <authorList>
            <person name="Roberts W.R."/>
            <person name="Downey K.M."/>
            <person name="Ruck E.C."/>
            <person name="Traller J.C."/>
            <person name="Alverson A.J."/>
        </authorList>
    </citation>
    <scope>NUCLEOTIDE SEQUENCE [LARGE SCALE GENOMIC DNA]</scope>
    <source>
        <strain evidence="2 3">CCMP332</strain>
    </source>
</reference>
<gene>
    <name evidence="2" type="ORF">HJC23_003430</name>
</gene>
<feature type="compositionally biased region" description="Basic and acidic residues" evidence="1">
    <location>
        <begin position="85"/>
        <end position="108"/>
    </location>
</feature>
<evidence type="ECO:0000313" key="3">
    <source>
        <dbReference type="Proteomes" id="UP001516023"/>
    </source>
</evidence>
<feature type="region of interest" description="Disordered" evidence="1">
    <location>
        <begin position="69"/>
        <end position="109"/>
    </location>
</feature>
<dbReference type="EMBL" id="JABMIG020000015">
    <property type="protein sequence ID" value="KAL3803155.1"/>
    <property type="molecule type" value="Genomic_DNA"/>
</dbReference>
<name>A0ABD3QRY5_9STRA</name>
<dbReference type="InterPro" id="IPR009097">
    <property type="entry name" value="Cyclic_Pdiesterase"/>
</dbReference>
<evidence type="ECO:0000313" key="2">
    <source>
        <dbReference type="EMBL" id="KAL3803155.1"/>
    </source>
</evidence>
<dbReference type="Proteomes" id="UP001516023">
    <property type="component" value="Unassembled WGS sequence"/>
</dbReference>
<dbReference type="Gene3D" id="3.90.1140.10">
    <property type="entry name" value="Cyclic phosphodiesterase"/>
    <property type="match status" value="1"/>
</dbReference>